<dbReference type="OrthoDB" id="3913028at2759"/>
<proteinExistence type="predicted"/>
<feature type="compositionally biased region" description="Polar residues" evidence="1">
    <location>
        <begin position="135"/>
        <end position="144"/>
    </location>
</feature>
<feature type="compositionally biased region" description="Basic and acidic residues" evidence="1">
    <location>
        <begin position="147"/>
        <end position="159"/>
    </location>
</feature>
<gene>
    <name evidence="2" type="ORF">BT63DRAFT_423073</name>
</gene>
<protein>
    <submittedName>
        <fullName evidence="2">Uncharacterized protein</fullName>
    </submittedName>
</protein>
<dbReference type="Proteomes" id="UP000799302">
    <property type="component" value="Unassembled WGS sequence"/>
</dbReference>
<accession>A0A6A6UI85</accession>
<feature type="compositionally biased region" description="Low complexity" evidence="1">
    <location>
        <begin position="122"/>
        <end position="134"/>
    </location>
</feature>
<keyword evidence="3" id="KW-1185">Reference proteome</keyword>
<name>A0A6A6UI85_9PEZI</name>
<dbReference type="EMBL" id="MU004233">
    <property type="protein sequence ID" value="KAF2670778.1"/>
    <property type="molecule type" value="Genomic_DNA"/>
</dbReference>
<organism evidence="2 3">
    <name type="scientific">Microthyrium microscopicum</name>
    <dbReference type="NCBI Taxonomy" id="703497"/>
    <lineage>
        <taxon>Eukaryota</taxon>
        <taxon>Fungi</taxon>
        <taxon>Dikarya</taxon>
        <taxon>Ascomycota</taxon>
        <taxon>Pezizomycotina</taxon>
        <taxon>Dothideomycetes</taxon>
        <taxon>Dothideomycetes incertae sedis</taxon>
        <taxon>Microthyriales</taxon>
        <taxon>Microthyriaceae</taxon>
        <taxon>Microthyrium</taxon>
    </lineage>
</organism>
<evidence type="ECO:0000256" key="1">
    <source>
        <dbReference type="SAM" id="MobiDB-lite"/>
    </source>
</evidence>
<reference evidence="2" key="1">
    <citation type="journal article" date="2020" name="Stud. Mycol.">
        <title>101 Dothideomycetes genomes: a test case for predicting lifestyles and emergence of pathogens.</title>
        <authorList>
            <person name="Haridas S."/>
            <person name="Albert R."/>
            <person name="Binder M."/>
            <person name="Bloem J."/>
            <person name="Labutti K."/>
            <person name="Salamov A."/>
            <person name="Andreopoulos B."/>
            <person name="Baker S."/>
            <person name="Barry K."/>
            <person name="Bills G."/>
            <person name="Bluhm B."/>
            <person name="Cannon C."/>
            <person name="Castanera R."/>
            <person name="Culley D."/>
            <person name="Daum C."/>
            <person name="Ezra D."/>
            <person name="Gonzalez J."/>
            <person name="Henrissat B."/>
            <person name="Kuo A."/>
            <person name="Liang C."/>
            <person name="Lipzen A."/>
            <person name="Lutzoni F."/>
            <person name="Magnuson J."/>
            <person name="Mondo S."/>
            <person name="Nolan M."/>
            <person name="Ohm R."/>
            <person name="Pangilinan J."/>
            <person name="Park H.-J."/>
            <person name="Ramirez L."/>
            <person name="Alfaro M."/>
            <person name="Sun H."/>
            <person name="Tritt A."/>
            <person name="Yoshinaga Y."/>
            <person name="Zwiers L.-H."/>
            <person name="Turgeon B."/>
            <person name="Goodwin S."/>
            <person name="Spatafora J."/>
            <person name="Crous P."/>
            <person name="Grigoriev I."/>
        </authorList>
    </citation>
    <scope>NUCLEOTIDE SEQUENCE</scope>
    <source>
        <strain evidence="2">CBS 115976</strain>
    </source>
</reference>
<evidence type="ECO:0000313" key="3">
    <source>
        <dbReference type="Proteomes" id="UP000799302"/>
    </source>
</evidence>
<feature type="region of interest" description="Disordered" evidence="1">
    <location>
        <begin position="122"/>
        <end position="169"/>
    </location>
</feature>
<evidence type="ECO:0000313" key="2">
    <source>
        <dbReference type="EMBL" id="KAF2670778.1"/>
    </source>
</evidence>
<dbReference type="AlphaFoldDB" id="A0A6A6UI85"/>
<sequence>MTSPTSTNSSLSSSQRFQRFGLDDRSTKKIMVYNHPHGLITSSQQDLCKMIDSDPNLRVSRVPIPWGNSSVSIRQRDLIPADERASISDKPSMNLSLASINLGRLGHLKRMVGLQRELYVVSPESSPNSSPDNSQHVSPNSTFAPENKMERQSRPEHDSVAAGADRVQF</sequence>